<organism evidence="1 2">
    <name type="scientific">Photobacterium aquae</name>
    <dbReference type="NCBI Taxonomy" id="1195763"/>
    <lineage>
        <taxon>Bacteria</taxon>
        <taxon>Pseudomonadati</taxon>
        <taxon>Pseudomonadota</taxon>
        <taxon>Gammaproteobacteria</taxon>
        <taxon>Vibrionales</taxon>
        <taxon>Vibrionaceae</taxon>
        <taxon>Photobacterium</taxon>
    </lineage>
</organism>
<evidence type="ECO:0000313" key="2">
    <source>
        <dbReference type="Proteomes" id="UP000036097"/>
    </source>
</evidence>
<accession>A0A0J1GUJ4</accession>
<dbReference type="Pfam" id="PF12915">
    <property type="entry name" value="DUF3833"/>
    <property type="match status" value="1"/>
</dbReference>
<keyword evidence="1" id="KW-0449">Lipoprotein</keyword>
<name>A0A0J1GUJ4_9GAMM</name>
<keyword evidence="2" id="KW-1185">Reference proteome</keyword>
<dbReference type="STRING" id="1195763.ABT56_19605"/>
<dbReference type="InterPro" id="IPR024409">
    <property type="entry name" value="DUF3833"/>
</dbReference>
<dbReference type="EMBL" id="LDOT01000034">
    <property type="protein sequence ID" value="KLV03336.1"/>
    <property type="molecule type" value="Genomic_DNA"/>
</dbReference>
<dbReference type="AlphaFoldDB" id="A0A0J1GUJ4"/>
<sequence length="179" mass="20438">MARLSRPILISLVFIMGLFGCTASIEDYQGTKPDFDLFGYFDGRVKAWGMLQDRSGKQTRRFNVDIVGAVDGNVLTLTEDFVFDDGEQQRRIWVITHQGNGRYSGTADDVIGEAQGKIIGNALNWRYVLRVPVGDSSYDITFNDWMYLQDETHLFNTAEMTKWGFHVGQVTLFFEKQDK</sequence>
<reference evidence="1 2" key="1">
    <citation type="submission" date="2015-05" db="EMBL/GenBank/DDBJ databases">
        <title>Photobacterium galathea sp. nov.</title>
        <authorList>
            <person name="Machado H."/>
            <person name="Gram L."/>
        </authorList>
    </citation>
    <scope>NUCLEOTIDE SEQUENCE [LARGE SCALE GENOMIC DNA]</scope>
    <source>
        <strain evidence="1 2">CGMCC 1.12159</strain>
    </source>
</reference>
<comment type="caution">
    <text evidence="1">The sequence shown here is derived from an EMBL/GenBank/DDBJ whole genome shotgun (WGS) entry which is preliminary data.</text>
</comment>
<protein>
    <submittedName>
        <fullName evidence="1">Lipoprotein</fullName>
    </submittedName>
</protein>
<dbReference type="PROSITE" id="PS51257">
    <property type="entry name" value="PROKAR_LIPOPROTEIN"/>
    <property type="match status" value="1"/>
</dbReference>
<proteinExistence type="predicted"/>
<evidence type="ECO:0000313" key="1">
    <source>
        <dbReference type="EMBL" id="KLV03336.1"/>
    </source>
</evidence>
<gene>
    <name evidence="1" type="ORF">ABT56_19605</name>
</gene>
<dbReference type="Proteomes" id="UP000036097">
    <property type="component" value="Unassembled WGS sequence"/>
</dbReference>
<dbReference type="PATRIC" id="fig|1195763.3.peg.4196"/>
<dbReference type="OrthoDB" id="5296954at2"/>
<dbReference type="RefSeq" id="WP_047880605.1">
    <property type="nucleotide sequence ID" value="NZ_LDOT01000034.1"/>
</dbReference>